<dbReference type="GO" id="GO:0016798">
    <property type="term" value="F:hydrolase activity, acting on glycosyl bonds"/>
    <property type="evidence" value="ECO:0007669"/>
    <property type="project" value="UniProtKB-KW"/>
</dbReference>
<name>A0A6S6UG93_9BACT</name>
<keyword evidence="2" id="KW-0326">Glycosidase</keyword>
<sequence length="1644" mass="173898">MIKTTYEKLQLLLCCLFFCSISYTSIGQANIQVRVTTVAVANNVDCDGIFGNSDFAFEYLATDNTVGLSNNNPVFLGFLGDFNHAFQNGDNGPWTLNAPSGSINPNNGVFFDHDYVCPTNVPTSIAIDWQAYENDAPTNYDLTAGTLSEVRTNAQAGTIAVPAANGTTSQTFISTGTSPCGTQNYSITIEVIRTNLVINNWEDDICNASQIVIGTSETRAWCPNCTLEANEPHQGDVSNNRSRWFYFIAPPSGEVDISTDNGNTDFGTYIEIYHAADGAGCAAGLHPITGALIKDKFDYLSHINNADLGGLLNVQGEADIDFDACDPIVGTSQKLHPGEVYYVQLTTDDANERGYIEVSVSDLGGNSPPDIEDLPCTAPMINVGTTPIGPSNGLATINLNFGCALDGGNDRGETGAPHTNNNPDDYHAYDYDHVAANNTTMNESVWFSFTAPNSGRMVFETDYNSSIYSEGSAFFANDPRFAPGIPSDYSCANLSNVSAVDGGLNGLLGGAAESAIIMERCLEPGYTYYGMVDPANSLTPASTQNIDVWVHDPSVSDPALNPPSNDILCLTMLDTFLEIPVKPANQSIPFSAVAGNNTNACIETLAGEPFSNPDPAARANQTVWHYFTVPPSGVIEIKLRAYLGMDSLNYAMYPLFQDSLCYGGLQPAAYTTDGTQASPQITAEFSGTTGFTGDIIGLCCLTPGTVYAIQLDGGHPGDEGQYIIEYINEIEVYAGDAQYSVLGDTFDFMSSDTGFVCFGDTLFPSVTVDGNGVSSTKITNCLDIGFVIQDSLNIPDSIINGNFTFIDSVYARPQYWVNNGVNPVPQNAVHYVSPMADEVQNWGTLTCPSASAENGAAFVFLSEIVLVVNYNSNNCILDFSPSGGFPVYNGSLFDYVVTNSTGDTVLMGQVAAGATIQYPIAVADVFTIVITDGMGCGTTAVVNAMPCLDPCINNPVFITPDPIDSSVYTCYPGGDSALVTLFLNGGAPTATAGETYTSTVSGSTTPNGSRVYTSLGTGAPAPTTLSFSVMDGDAWMVIVLDSNGCPDTASATFDYNLMNCPDYCALNPVASTFNYSCNMDGTALVQITVNGGQPSRDGSNYTVNISGSTVFGQNFQNAQLAGVIGGAADFSFIVNDGDSWSFDVFDINMCADTLVDLYTFDTSNCAICTMMPAQILPDPVDSTVYTCSANGDAIVTLFITGGAPSFNGSQYTVTTAGSSVAGQNGTTQRGVGIYRFNVADGDLWSVAILDDNGCTDTASGVFNYNSLDLAVNVAPYVCFMDKTADVTIRLSGGEPATNGSNYLVTIIGSTTFGASGYQIPVLGTIGDTTDYTFNVQDGDNWIVVLTDNSQCGVDSISGTFLWNSTNCGAICNNPNYTGVLINNGSNLYNYTCDSIGNAVLNLQITGGLPEITAGSDDYVANVTINGISNSYLVNSDGTSGTLSLNLTNGDVWSVLVFDALLCDTATLSATFNTVTAVANAVVPSGMLLGQFATLDGSASTGDINTYNWTPTTNVSDPLTATTSIQPLSSTTYVLSVADTLGCTSSDSVLVEVGRCIPAYAGFTPNGDGVNDLWEIPCLNLFTNRVQVFNRWGLLVFEAVNYDGSWDGTNIGQDVPDGTYYYVISVDEPQLSEPNIYKGTVSIIR</sequence>
<dbReference type="NCBIfam" id="TIGR04131">
    <property type="entry name" value="Bac_Flav_CTERM"/>
    <property type="match status" value="1"/>
</dbReference>
<evidence type="ECO:0000256" key="1">
    <source>
        <dbReference type="SAM" id="SignalP"/>
    </source>
</evidence>
<proteinExistence type="predicted"/>
<protein>
    <submittedName>
        <fullName evidence="2">Beta-glycosidase-like protein</fullName>
    </submittedName>
</protein>
<organism evidence="2">
    <name type="scientific">uncultured Aureispira sp</name>
    <dbReference type="NCBI Taxonomy" id="1331704"/>
    <lineage>
        <taxon>Bacteria</taxon>
        <taxon>Pseudomonadati</taxon>
        <taxon>Bacteroidota</taxon>
        <taxon>Saprospiria</taxon>
        <taxon>Saprospirales</taxon>
        <taxon>Saprospiraceae</taxon>
        <taxon>Aureispira</taxon>
        <taxon>environmental samples</taxon>
    </lineage>
</organism>
<evidence type="ECO:0000313" key="2">
    <source>
        <dbReference type="EMBL" id="CAA6827358.1"/>
    </source>
</evidence>
<dbReference type="InterPro" id="IPR026341">
    <property type="entry name" value="T9SS_type_B"/>
</dbReference>
<gene>
    <name evidence="2" type="ORF">HELGO_WM21389</name>
</gene>
<dbReference type="Pfam" id="PF13585">
    <property type="entry name" value="CHU_C"/>
    <property type="match status" value="1"/>
</dbReference>
<reference evidence="2" key="1">
    <citation type="submission" date="2020-01" db="EMBL/GenBank/DDBJ databases">
        <authorList>
            <person name="Meier V. D."/>
            <person name="Meier V D."/>
        </authorList>
    </citation>
    <scope>NUCLEOTIDE SEQUENCE</scope>
    <source>
        <strain evidence="2">HLG_WM_MAG_10</strain>
    </source>
</reference>
<feature type="signal peptide" evidence="1">
    <location>
        <begin position="1"/>
        <end position="29"/>
    </location>
</feature>
<dbReference type="EMBL" id="CACVAQ010000399">
    <property type="protein sequence ID" value="CAA6827358.1"/>
    <property type="molecule type" value="Genomic_DNA"/>
</dbReference>
<keyword evidence="1" id="KW-0732">Signal</keyword>
<accession>A0A6S6UG93</accession>
<keyword evidence="2" id="KW-0378">Hydrolase</keyword>
<feature type="chain" id="PRO_5028243989" evidence="1">
    <location>
        <begin position="30"/>
        <end position="1644"/>
    </location>
</feature>